<dbReference type="PANTHER" id="PTHR42732:SF2">
    <property type="entry name" value="BETA-MANNOSIDASE"/>
    <property type="match status" value="1"/>
</dbReference>
<dbReference type="InterPro" id="IPR051913">
    <property type="entry name" value="GH2_Domain-Containing"/>
</dbReference>
<dbReference type="InterPro" id="IPR017853">
    <property type="entry name" value="GH"/>
</dbReference>
<dbReference type="Pfam" id="PF02837">
    <property type="entry name" value="Glyco_hydro_2_N"/>
    <property type="match status" value="1"/>
</dbReference>
<protein>
    <submittedName>
        <fullName evidence="7">Glycosyl hydrolases family 2</fullName>
    </submittedName>
</protein>
<evidence type="ECO:0000256" key="3">
    <source>
        <dbReference type="ARBA" id="ARBA00023295"/>
    </source>
</evidence>
<organism evidence="7 8">
    <name type="scientific">Fontibacillus panacisegetis</name>
    <dbReference type="NCBI Taxonomy" id="670482"/>
    <lineage>
        <taxon>Bacteria</taxon>
        <taxon>Bacillati</taxon>
        <taxon>Bacillota</taxon>
        <taxon>Bacilli</taxon>
        <taxon>Bacillales</taxon>
        <taxon>Paenibacillaceae</taxon>
        <taxon>Fontibacillus</taxon>
    </lineage>
</organism>
<evidence type="ECO:0000259" key="4">
    <source>
        <dbReference type="Pfam" id="PF00703"/>
    </source>
</evidence>
<dbReference type="InterPro" id="IPR006101">
    <property type="entry name" value="Glyco_hydro_2"/>
</dbReference>
<dbReference type="OrthoDB" id="9762066at2"/>
<dbReference type="GO" id="GO:0004553">
    <property type="term" value="F:hydrolase activity, hydrolyzing O-glycosyl compounds"/>
    <property type="evidence" value="ECO:0007669"/>
    <property type="project" value="InterPro"/>
</dbReference>
<accession>A0A1G7IL96</accession>
<dbReference type="InterPro" id="IPR006102">
    <property type="entry name" value="Ig-like_GH2"/>
</dbReference>
<dbReference type="PANTHER" id="PTHR42732">
    <property type="entry name" value="BETA-GALACTOSIDASE"/>
    <property type="match status" value="1"/>
</dbReference>
<name>A0A1G7IL96_9BACL</name>
<evidence type="ECO:0000256" key="2">
    <source>
        <dbReference type="ARBA" id="ARBA00022801"/>
    </source>
</evidence>
<keyword evidence="3" id="KW-0326">Glycosidase</keyword>
<feature type="domain" description="Glycoside hydrolase family 2 immunoglobulin-like beta-sandwich" evidence="4">
    <location>
        <begin position="160"/>
        <end position="262"/>
    </location>
</feature>
<keyword evidence="2 7" id="KW-0378">Hydrolase</keyword>
<dbReference type="Gene3D" id="2.60.120.260">
    <property type="entry name" value="Galactose-binding domain-like"/>
    <property type="match status" value="1"/>
</dbReference>
<gene>
    <name evidence="7" type="ORF">SAMN04488542_10651</name>
</gene>
<dbReference type="SUPFAM" id="SSF49785">
    <property type="entry name" value="Galactose-binding domain-like"/>
    <property type="match status" value="1"/>
</dbReference>
<dbReference type="SUPFAM" id="SSF51445">
    <property type="entry name" value="(Trans)glycosidases"/>
    <property type="match status" value="1"/>
</dbReference>
<dbReference type="EMBL" id="FNBG01000006">
    <property type="protein sequence ID" value="SDF13510.1"/>
    <property type="molecule type" value="Genomic_DNA"/>
</dbReference>
<dbReference type="PRINTS" id="PR00132">
    <property type="entry name" value="GLHYDRLASE2"/>
</dbReference>
<dbReference type="InterPro" id="IPR006104">
    <property type="entry name" value="Glyco_hydro_2_N"/>
</dbReference>
<feature type="domain" description="Glycoside hydrolase family 2 catalytic" evidence="5">
    <location>
        <begin position="265"/>
        <end position="489"/>
    </location>
</feature>
<dbReference type="Pfam" id="PF02836">
    <property type="entry name" value="Glyco_hydro_2_C"/>
    <property type="match status" value="1"/>
</dbReference>
<evidence type="ECO:0000259" key="6">
    <source>
        <dbReference type="Pfam" id="PF02837"/>
    </source>
</evidence>
<dbReference type="SUPFAM" id="SSF49303">
    <property type="entry name" value="beta-Galactosidase/glucuronidase domain"/>
    <property type="match status" value="1"/>
</dbReference>
<dbReference type="Gene3D" id="3.20.20.80">
    <property type="entry name" value="Glycosidases"/>
    <property type="match status" value="1"/>
</dbReference>
<dbReference type="GO" id="GO:0005975">
    <property type="term" value="P:carbohydrate metabolic process"/>
    <property type="evidence" value="ECO:0007669"/>
    <property type="project" value="InterPro"/>
</dbReference>
<dbReference type="Proteomes" id="UP000198972">
    <property type="component" value="Unassembled WGS sequence"/>
</dbReference>
<keyword evidence="8" id="KW-1185">Reference proteome</keyword>
<dbReference type="AlphaFoldDB" id="A0A1G7IL96"/>
<dbReference type="STRING" id="670482.SAMN04488542_10651"/>
<dbReference type="InterPro" id="IPR013783">
    <property type="entry name" value="Ig-like_fold"/>
</dbReference>
<sequence>MRESHNLSGLWNFRIDRKDQGEREAWFAEGLKESRQVEVPHIWQREEDYVQYCGTGWYEKEFASLEIPTDRHAYLHFGAVDFQARVWLNGVYIGEHEGGFTPFEFDVTDVINRGGMNRLTVRVFDPQDNAEIPIGKQGSWYTRISGIWQDVTLELRANCFIKQVHAYPNIDDEIVEAKLTISGEIEGELVVEYVVTDHMDPQNILSIARESVTDNEAKHVIPLKNATLWSPQNPHLYDMLVKIIDVKSDIIIDEISIYFGMREIEFHDGQLLLNHKPLYVRGALDQAFYPDTIYIAPSDEWIHNEINLAKQMGFNLLRKHIKVEIPRYLYWADRMGMLIWAETPNVVKWSAQSRQRFHSELTGMIERDFNHPSILIWSLYNEEWGLEWDLANDIEKQEHVKKMYDEIKQLDPTRLICDNSGWVHVKTDINDHHRYFVLPEQIEDWKSDIDDYMVGTPEKNYVKGYKPEGEPIIVSEFGVWGLPSIQKLFEYYQGEPSWFSNLGDDTHREDFKNPLTALRNFEKYQLNEIFGDFEQLSFYSQRRMHRAVKSLIEEMRKQPKINGYVVTEFTDIEWETNGWLDYTRNMKLGIDHAADFNGSLIVMADRMKRNLWCEEEQAWDVIICNDDMLPLNGVVKWEICGTNECGSIPLHEGNRAYVKLSEVIQFTVPAVPKASFHRLKLTLVLDGENAAVNEEELTISPQTQMSQVAVCAYKLGGDFKAVLQDNGLSVVDTIEAAEVVITSTLDDAVMEYYRQGGHVLFLAEEGDKLSQKGQFTFRQLVQGESWDRTSSFNYVDPGYFEGIPLLHEMGWEMEGLYPEYIVPFSNYNKLGGTMGRVVYMFGNENITETSRILSGYFQGWLGQAGGSLIVQRSAQGSLILTTWKLKDNYGKHPIATQLVNALIMKRNEY</sequence>
<dbReference type="InterPro" id="IPR036156">
    <property type="entry name" value="Beta-gal/glucu_dom_sf"/>
</dbReference>
<evidence type="ECO:0000313" key="8">
    <source>
        <dbReference type="Proteomes" id="UP000198972"/>
    </source>
</evidence>
<dbReference type="Gene3D" id="2.60.40.10">
    <property type="entry name" value="Immunoglobulins"/>
    <property type="match status" value="1"/>
</dbReference>
<proteinExistence type="inferred from homology"/>
<comment type="similarity">
    <text evidence="1">Belongs to the glycosyl hydrolase 2 family.</text>
</comment>
<evidence type="ECO:0000256" key="1">
    <source>
        <dbReference type="ARBA" id="ARBA00007401"/>
    </source>
</evidence>
<dbReference type="RefSeq" id="WP_091228000.1">
    <property type="nucleotide sequence ID" value="NZ_FNBG01000006.1"/>
</dbReference>
<dbReference type="InterPro" id="IPR006103">
    <property type="entry name" value="Glyco_hydro_2_cat"/>
</dbReference>
<dbReference type="InterPro" id="IPR008979">
    <property type="entry name" value="Galactose-bd-like_sf"/>
</dbReference>
<evidence type="ECO:0000313" key="7">
    <source>
        <dbReference type="EMBL" id="SDF13510.1"/>
    </source>
</evidence>
<reference evidence="7 8" key="1">
    <citation type="submission" date="2016-10" db="EMBL/GenBank/DDBJ databases">
        <authorList>
            <person name="de Groot N.N."/>
        </authorList>
    </citation>
    <scope>NUCLEOTIDE SEQUENCE [LARGE SCALE GENOMIC DNA]</scope>
    <source>
        <strain evidence="7 8">DSM 28129</strain>
    </source>
</reference>
<dbReference type="Pfam" id="PF00703">
    <property type="entry name" value="Glyco_hydro_2"/>
    <property type="match status" value="1"/>
</dbReference>
<evidence type="ECO:0000259" key="5">
    <source>
        <dbReference type="Pfam" id="PF02836"/>
    </source>
</evidence>
<feature type="domain" description="Glycosyl hydrolases family 2 sugar binding" evidence="6">
    <location>
        <begin position="6"/>
        <end position="153"/>
    </location>
</feature>